<evidence type="ECO:0000313" key="3">
    <source>
        <dbReference type="Proteomes" id="UP000241507"/>
    </source>
</evidence>
<dbReference type="Gene3D" id="3.50.30.30">
    <property type="match status" value="1"/>
</dbReference>
<dbReference type="Proteomes" id="UP000241507">
    <property type="component" value="Chromosome"/>
</dbReference>
<organism evidence="2 3">
    <name type="scientific">Christiangramia fulva</name>
    <dbReference type="NCBI Taxonomy" id="2126553"/>
    <lineage>
        <taxon>Bacteria</taxon>
        <taxon>Pseudomonadati</taxon>
        <taxon>Bacteroidota</taxon>
        <taxon>Flavobacteriia</taxon>
        <taxon>Flavobacteriales</taxon>
        <taxon>Flavobacteriaceae</taxon>
        <taxon>Christiangramia</taxon>
    </lineage>
</organism>
<dbReference type="SUPFAM" id="SSF53187">
    <property type="entry name" value="Zn-dependent exopeptidases"/>
    <property type="match status" value="1"/>
</dbReference>
<sequence>MNLKKFFSFILFSAFTFSWSQEPPALDAIKKSDLKNDIFELASDAMQGRRAGTINELRAAAWVAERAREAGMKPAGEDGTFFQFFPLYRTTVAEDSKITVDGKDLKLWKDVYEVSPVPVHFEETAVWLTPNDTTANLNNKVVAMKLLPPRKLPEEGMSLWVYRYALSAIRQQAATLKRQGAKAAILVADSTAYSKIGFFGHGLEEGKYEIDKKEWLKKQDELPVFIVTPEFEEKLKKNVKVKADVTIDKFSYPSANVIAKVEGTDARLKDEYVLFSGHHDHDGVGVPVEGDSIWNGADDNASVSVALLAIGRAWSKNPGKRSALFVWHGAEERGLFGSRYFVEHPVVKKEKINAVLNGDMIGRNESGNAALLGSIPPHKNSSELVEMAMDANEELTHFNVDTSWDAEDHPEFWYFRSDHLPYAQADIPAIFFTTLLHPDYHTPKDEPEKIDLEKLLEMTQWMYATGWKVSQSGKAPALDKNDSNSEK</sequence>
<accession>A0A2R3Z0Z3</accession>
<dbReference type="AlphaFoldDB" id="A0A2R3Z0Z3"/>
<dbReference type="PANTHER" id="PTHR12147">
    <property type="entry name" value="METALLOPEPTIDASE M28 FAMILY MEMBER"/>
    <property type="match status" value="1"/>
</dbReference>
<dbReference type="PANTHER" id="PTHR12147:SF26">
    <property type="entry name" value="PEPTIDASE M28 DOMAIN-CONTAINING PROTEIN"/>
    <property type="match status" value="1"/>
</dbReference>
<dbReference type="EMBL" id="CP028136">
    <property type="protein sequence ID" value="AVR43925.1"/>
    <property type="molecule type" value="Genomic_DNA"/>
</dbReference>
<protein>
    <submittedName>
        <fullName evidence="2">Peptidase M28</fullName>
    </submittedName>
</protein>
<dbReference type="InterPro" id="IPR045175">
    <property type="entry name" value="M28_fam"/>
</dbReference>
<dbReference type="GO" id="GO:0008235">
    <property type="term" value="F:metalloexopeptidase activity"/>
    <property type="evidence" value="ECO:0007669"/>
    <property type="project" value="InterPro"/>
</dbReference>
<evidence type="ECO:0000259" key="1">
    <source>
        <dbReference type="Pfam" id="PF04389"/>
    </source>
</evidence>
<reference evidence="3" key="1">
    <citation type="submission" date="2018-03" db="EMBL/GenBank/DDBJ databases">
        <title>Gramella fulva sp. nov., isolated from a dry surface of tidal flat.</title>
        <authorList>
            <person name="Hwang S.H."/>
            <person name="Hwang W.M."/>
            <person name="Kang K."/>
            <person name="Ahn T.-Y."/>
        </authorList>
    </citation>
    <scope>NUCLEOTIDE SEQUENCE [LARGE SCALE GENOMIC DNA]</scope>
    <source>
        <strain evidence="3">SH35</strain>
    </source>
</reference>
<feature type="domain" description="Peptidase M28" evidence="1">
    <location>
        <begin position="256"/>
        <end position="462"/>
    </location>
</feature>
<proteinExistence type="predicted"/>
<gene>
    <name evidence="2" type="ORF">C7S20_00820</name>
</gene>
<dbReference type="Pfam" id="PF04389">
    <property type="entry name" value="Peptidase_M28"/>
    <property type="match status" value="1"/>
</dbReference>
<evidence type="ECO:0000313" key="2">
    <source>
        <dbReference type="EMBL" id="AVR43925.1"/>
    </source>
</evidence>
<dbReference type="OrthoDB" id="9778250at2"/>
<dbReference type="RefSeq" id="WP_107010710.1">
    <property type="nucleotide sequence ID" value="NZ_CP028136.1"/>
</dbReference>
<dbReference type="InterPro" id="IPR007484">
    <property type="entry name" value="Peptidase_M28"/>
</dbReference>
<dbReference type="Gene3D" id="3.40.630.10">
    <property type="entry name" value="Zn peptidases"/>
    <property type="match status" value="1"/>
</dbReference>
<dbReference type="KEGG" id="grs:C7S20_00820"/>
<name>A0A2R3Z0Z3_9FLAO</name>
<keyword evidence="3" id="KW-1185">Reference proteome</keyword>
<dbReference type="GO" id="GO:0006508">
    <property type="term" value="P:proteolysis"/>
    <property type="evidence" value="ECO:0007669"/>
    <property type="project" value="InterPro"/>
</dbReference>